<evidence type="ECO:0000259" key="2">
    <source>
        <dbReference type="PROSITE" id="PS50041"/>
    </source>
</evidence>
<dbReference type="PANTHER" id="PTHR22803">
    <property type="entry name" value="MANNOSE, PHOSPHOLIPASE, LECTIN RECEPTOR RELATED"/>
    <property type="match status" value="1"/>
</dbReference>
<keyword evidence="3" id="KW-1185">Reference proteome</keyword>
<dbReference type="InterPro" id="IPR050111">
    <property type="entry name" value="C-type_lectin/snaclec_domain"/>
</dbReference>
<evidence type="ECO:0000313" key="5">
    <source>
        <dbReference type="WBParaSite" id="MBELARI_LOCUS2302"/>
    </source>
</evidence>
<accession>A0AAF3EHU2</accession>
<dbReference type="InterPro" id="IPR001304">
    <property type="entry name" value="C-type_lectin-like"/>
</dbReference>
<organism evidence="3 4">
    <name type="scientific">Mesorhabditis belari</name>
    <dbReference type="NCBI Taxonomy" id="2138241"/>
    <lineage>
        <taxon>Eukaryota</taxon>
        <taxon>Metazoa</taxon>
        <taxon>Ecdysozoa</taxon>
        <taxon>Nematoda</taxon>
        <taxon>Chromadorea</taxon>
        <taxon>Rhabditida</taxon>
        <taxon>Rhabditina</taxon>
        <taxon>Rhabditomorpha</taxon>
        <taxon>Rhabditoidea</taxon>
        <taxon>Rhabditidae</taxon>
        <taxon>Mesorhabditinae</taxon>
        <taxon>Mesorhabditis</taxon>
    </lineage>
</organism>
<dbReference type="Gene3D" id="3.10.100.10">
    <property type="entry name" value="Mannose-Binding Protein A, subunit A"/>
    <property type="match status" value="1"/>
</dbReference>
<keyword evidence="1" id="KW-0732">Signal</keyword>
<dbReference type="WBParaSite" id="MBELARI_LOCUS2302">
    <property type="protein sequence ID" value="MBELARI_LOCUS2302"/>
    <property type="gene ID" value="MBELARI_LOCUS2302"/>
</dbReference>
<feature type="chain" id="PRO_5041894062" evidence="1">
    <location>
        <begin position="18"/>
        <end position="195"/>
    </location>
</feature>
<dbReference type="Pfam" id="PF00059">
    <property type="entry name" value="Lectin_C"/>
    <property type="match status" value="1"/>
</dbReference>
<evidence type="ECO:0000313" key="3">
    <source>
        <dbReference type="Proteomes" id="UP000887575"/>
    </source>
</evidence>
<dbReference type="CDD" id="cd00037">
    <property type="entry name" value="CLECT"/>
    <property type="match status" value="1"/>
</dbReference>
<feature type="signal peptide" evidence="1">
    <location>
        <begin position="1"/>
        <end position="17"/>
    </location>
</feature>
<dbReference type="InterPro" id="IPR016187">
    <property type="entry name" value="CTDL_fold"/>
</dbReference>
<reference evidence="4 5" key="1">
    <citation type="submission" date="2024-02" db="UniProtKB">
        <authorList>
            <consortium name="WormBaseParasite"/>
        </authorList>
    </citation>
    <scope>IDENTIFICATION</scope>
</reference>
<evidence type="ECO:0000313" key="4">
    <source>
        <dbReference type="WBParaSite" id="MBELARI_LOCUS13523"/>
    </source>
</evidence>
<feature type="domain" description="C-type lectin" evidence="2">
    <location>
        <begin position="60"/>
        <end position="175"/>
    </location>
</feature>
<name>A0AAF3EHU2_9BILA</name>
<protein>
    <submittedName>
        <fullName evidence="4 5">C-type lectin domain-containing protein</fullName>
    </submittedName>
</protein>
<dbReference type="Proteomes" id="UP000887575">
    <property type="component" value="Unassembled WGS sequence"/>
</dbReference>
<dbReference type="InterPro" id="IPR016186">
    <property type="entry name" value="C-type_lectin-like/link_sf"/>
</dbReference>
<sequence>MLPIVILVIGFGSSVLADDGVPWLAYYDEICSIEYNALSRCLHEAQSGSECPHGWTLFPKTEACYYMLPDGAYGFLEAEAACSVFGAHLTSIHSRTENRFASMLMEVPYLKSWQDLAWIGLKIDNMTMSWTDGSPLSFQNFLDGEPNPGPGIYGVLMYANPIQHDAPETLRKWDDIKGPTTLRSGLCKKVLPAKI</sequence>
<dbReference type="SUPFAM" id="SSF56436">
    <property type="entry name" value="C-type lectin-like"/>
    <property type="match status" value="1"/>
</dbReference>
<dbReference type="SMART" id="SM00034">
    <property type="entry name" value="CLECT"/>
    <property type="match status" value="1"/>
</dbReference>
<dbReference type="WBParaSite" id="MBELARI_LOCUS13523">
    <property type="protein sequence ID" value="MBELARI_LOCUS13523"/>
    <property type="gene ID" value="MBELARI_LOCUS13523"/>
</dbReference>
<proteinExistence type="predicted"/>
<dbReference type="PROSITE" id="PS50041">
    <property type="entry name" value="C_TYPE_LECTIN_2"/>
    <property type="match status" value="1"/>
</dbReference>
<dbReference type="AlphaFoldDB" id="A0AAF3EHU2"/>
<evidence type="ECO:0000256" key="1">
    <source>
        <dbReference type="SAM" id="SignalP"/>
    </source>
</evidence>